<evidence type="ECO:0000259" key="4">
    <source>
        <dbReference type="PROSITE" id="PS51459"/>
    </source>
</evidence>
<protein>
    <submittedName>
        <fullName evidence="5">Cell filamentation protein Fic</fullName>
    </submittedName>
</protein>
<dbReference type="Gene3D" id="1.10.3290.10">
    <property type="entry name" value="Fido-like domain"/>
    <property type="match status" value="1"/>
</dbReference>
<evidence type="ECO:0000256" key="1">
    <source>
        <dbReference type="PIRSR" id="PIRSR640198-1"/>
    </source>
</evidence>
<comment type="caution">
    <text evidence="5">The sequence shown here is derived from an EMBL/GenBank/DDBJ whole genome shotgun (WGS) entry which is preliminary data.</text>
</comment>
<dbReference type="Proteomes" id="UP000178606">
    <property type="component" value="Unassembled WGS sequence"/>
</dbReference>
<feature type="active site" evidence="1">
    <location>
        <position position="191"/>
    </location>
</feature>
<keyword evidence="2" id="KW-0547">Nucleotide-binding</keyword>
<feature type="binding site" evidence="2">
    <location>
        <begin position="195"/>
        <end position="202"/>
    </location>
    <ligand>
        <name>ATP</name>
        <dbReference type="ChEBI" id="CHEBI:30616"/>
    </ligand>
</feature>
<sequence>MSAFRPKFTITNPITSGLTRIERARGFLEAATLSETWVRAMGERALVLEAHHTTHIEGTRLTLEQAERLWVGEAVPEADPDDARELLNYRRAFEFVSSYLDSGAPITEGLIREIHKHLVEGVRGGTDAPGEYRKVQNYVVNAQTGEVVYTPPPAHDVPILMAELVAWLNQHGDTHPVLVSGTAQFQLVHIHPFLDGNGRTSRLLSTLCLYRAGYDFKRLFTISEYYDRNRAAFYRAIQGVREQGMDMTGWLEYFVEGLATQLAEVKERGERAIYRDVLVKEFGLSERQALAFGHVLEQGSLAIQDYERLCPDVHRRTLQRDLKYLVEKGLLSIEGATNQLRYRPGNRVIR</sequence>
<evidence type="ECO:0000256" key="2">
    <source>
        <dbReference type="PIRSR" id="PIRSR640198-2"/>
    </source>
</evidence>
<dbReference type="GO" id="GO:0005524">
    <property type="term" value="F:ATP binding"/>
    <property type="evidence" value="ECO:0007669"/>
    <property type="project" value="UniProtKB-KW"/>
</dbReference>
<reference evidence="5 6" key="1">
    <citation type="journal article" date="2016" name="Nat. Commun.">
        <title>Thousands of microbial genomes shed light on interconnected biogeochemical processes in an aquifer system.</title>
        <authorList>
            <person name="Anantharaman K."/>
            <person name="Brown C.T."/>
            <person name="Hug L.A."/>
            <person name="Sharon I."/>
            <person name="Castelle C.J."/>
            <person name="Probst A.J."/>
            <person name="Thomas B.C."/>
            <person name="Singh A."/>
            <person name="Wilkins M.J."/>
            <person name="Karaoz U."/>
            <person name="Brodie E.L."/>
            <person name="Williams K.H."/>
            <person name="Hubbard S.S."/>
            <person name="Banfield J.F."/>
        </authorList>
    </citation>
    <scope>NUCLEOTIDE SEQUENCE [LARGE SCALE GENOMIC DNA]</scope>
    <source>
        <strain evidence="6">RIFCSPLOWO2_12_FULL_64_10</strain>
    </source>
</reference>
<keyword evidence="2" id="KW-0067">ATP-binding</keyword>
<dbReference type="InterPro" id="IPR036597">
    <property type="entry name" value="Fido-like_dom_sf"/>
</dbReference>
<dbReference type="InterPro" id="IPR040198">
    <property type="entry name" value="Fido_containing"/>
</dbReference>
<dbReference type="AlphaFoldDB" id="A0A1F6C2J4"/>
<dbReference type="PANTHER" id="PTHR13504">
    <property type="entry name" value="FIDO DOMAIN-CONTAINING PROTEIN DDB_G0283145"/>
    <property type="match status" value="1"/>
</dbReference>
<organism evidence="5 6">
    <name type="scientific">Handelsmanbacteria sp. (strain RIFCSPLOWO2_12_FULL_64_10)</name>
    <dbReference type="NCBI Taxonomy" id="1817868"/>
    <lineage>
        <taxon>Bacteria</taxon>
        <taxon>Candidatus Handelsmaniibacteriota</taxon>
    </lineage>
</organism>
<dbReference type="PROSITE" id="PS51459">
    <property type="entry name" value="FIDO"/>
    <property type="match status" value="1"/>
</dbReference>
<evidence type="ECO:0000256" key="3">
    <source>
        <dbReference type="PIRSR" id="PIRSR640198-3"/>
    </source>
</evidence>
<feature type="domain" description="Fido" evidence="4">
    <location>
        <begin position="106"/>
        <end position="256"/>
    </location>
</feature>
<dbReference type="SUPFAM" id="SSF140931">
    <property type="entry name" value="Fic-like"/>
    <property type="match status" value="1"/>
</dbReference>
<feature type="site" description="Important for autoinhibition of adenylyltransferase activity" evidence="3">
    <location>
        <position position="57"/>
    </location>
</feature>
<gene>
    <name evidence="5" type="ORF">A3F84_24675</name>
</gene>
<dbReference type="InterPro" id="IPR003812">
    <property type="entry name" value="Fido"/>
</dbReference>
<proteinExistence type="predicted"/>
<dbReference type="PANTHER" id="PTHR13504:SF38">
    <property type="entry name" value="FIDO DOMAIN-CONTAINING PROTEIN"/>
    <property type="match status" value="1"/>
</dbReference>
<name>A0A1F6C2J4_HANXR</name>
<dbReference type="Pfam" id="PF02661">
    <property type="entry name" value="Fic"/>
    <property type="match status" value="1"/>
</dbReference>
<dbReference type="EMBL" id="MFKF01000437">
    <property type="protein sequence ID" value="OGG43371.1"/>
    <property type="molecule type" value="Genomic_DNA"/>
</dbReference>
<evidence type="ECO:0000313" key="6">
    <source>
        <dbReference type="Proteomes" id="UP000178606"/>
    </source>
</evidence>
<accession>A0A1F6C2J4</accession>
<evidence type="ECO:0000313" key="5">
    <source>
        <dbReference type="EMBL" id="OGG43371.1"/>
    </source>
</evidence>